<accession>A0ABX2VCQ4</accession>
<reference evidence="2 3" key="1">
    <citation type="submission" date="2016-03" db="EMBL/GenBank/DDBJ databases">
        <authorList>
            <person name="Cho S.-Y."/>
            <person name="Lim S."/>
            <person name="Kim H."/>
            <person name="Soh E.H."/>
            <person name="Moon J.S."/>
        </authorList>
    </citation>
    <scope>NUCLEOTIDE SEQUENCE [LARGE SCALE GENOMIC DNA]</scope>
    <source>
        <strain evidence="2 3">KCTC 3810</strain>
    </source>
</reference>
<dbReference type="InterPro" id="IPR006674">
    <property type="entry name" value="HD_domain"/>
</dbReference>
<feature type="domain" description="HD/PDEase" evidence="1">
    <location>
        <begin position="18"/>
        <end position="127"/>
    </location>
</feature>
<keyword evidence="3" id="KW-1185">Reference proteome</keyword>
<dbReference type="Gene3D" id="1.10.3210.50">
    <property type="match status" value="1"/>
</dbReference>
<dbReference type="Proteomes" id="UP000078447">
    <property type="component" value="Unassembled WGS sequence"/>
</dbReference>
<comment type="caution">
    <text evidence="2">The sequence shown here is derived from an EMBL/GenBank/DDBJ whole genome shotgun (WGS) entry which is preliminary data.</text>
</comment>
<dbReference type="PANTHER" id="PTHR33594">
    <property type="entry name" value="SUPERFAMILY HYDROLASE, PUTATIVE (AFU_ORTHOLOGUE AFUA_1G03035)-RELATED"/>
    <property type="match status" value="1"/>
</dbReference>
<organism evidence="2 3">
    <name type="scientific">Exiguobacterium undae</name>
    <dbReference type="NCBI Taxonomy" id="169177"/>
    <lineage>
        <taxon>Bacteria</taxon>
        <taxon>Bacillati</taxon>
        <taxon>Bacillota</taxon>
        <taxon>Bacilli</taxon>
        <taxon>Bacillales</taxon>
        <taxon>Bacillales Family XII. Incertae Sedis</taxon>
        <taxon>Exiguobacterium</taxon>
    </lineage>
</organism>
<dbReference type="Pfam" id="PF01966">
    <property type="entry name" value="HD"/>
    <property type="match status" value="1"/>
</dbReference>
<sequence>MVIKETEQFVKTFHADDFSGHDYAHIERVRRMALQIARREGGDVQIIELAALLHDVADAKLGGTSSLVDTYLQPRVSPGERQQILEIINSLSFKGGDRPPMRTLEGKIVQDADRLDAIGAIGIARTFQFAGQFKEPMYVPGLTPREPGDRTSPTSALHHFDEKLLRLKDLMNTDTAKVIAADRHRYMLEFVERFKQEWEGQEEA</sequence>
<dbReference type="SMART" id="SM00471">
    <property type="entry name" value="HDc"/>
    <property type="match status" value="1"/>
</dbReference>
<dbReference type="EMBL" id="LVVL01000001">
    <property type="protein sequence ID" value="OAN16008.1"/>
    <property type="molecule type" value="Genomic_DNA"/>
</dbReference>
<evidence type="ECO:0000313" key="3">
    <source>
        <dbReference type="Proteomes" id="UP000078447"/>
    </source>
</evidence>
<name>A0ABX2VCQ4_9BACL</name>
<dbReference type="InterPro" id="IPR003607">
    <property type="entry name" value="HD/PDEase_dom"/>
</dbReference>
<dbReference type="PANTHER" id="PTHR33594:SF1">
    <property type="entry name" value="HD_PDEASE DOMAIN-CONTAINING PROTEIN"/>
    <property type="match status" value="1"/>
</dbReference>
<proteinExistence type="predicted"/>
<evidence type="ECO:0000313" key="2">
    <source>
        <dbReference type="EMBL" id="OAN16008.1"/>
    </source>
</evidence>
<dbReference type="SUPFAM" id="SSF109604">
    <property type="entry name" value="HD-domain/PDEase-like"/>
    <property type="match status" value="1"/>
</dbReference>
<gene>
    <name evidence="2" type="ORF">A3783_08760</name>
</gene>
<evidence type="ECO:0000259" key="1">
    <source>
        <dbReference type="SMART" id="SM00471"/>
    </source>
</evidence>
<protein>
    <submittedName>
        <fullName evidence="2">Phosphohydrolase</fullName>
    </submittedName>
</protein>
<dbReference type="CDD" id="cd00077">
    <property type="entry name" value="HDc"/>
    <property type="match status" value="1"/>
</dbReference>